<reference evidence="2 3" key="1">
    <citation type="submission" date="2020-04" db="EMBL/GenBank/DDBJ databases">
        <title>Vibrio sp. SM6, a novel species isolated from seawater.</title>
        <authorList>
            <person name="Wang X."/>
        </authorList>
    </citation>
    <scope>NUCLEOTIDE SEQUENCE [LARGE SCALE GENOMIC DNA]</scope>
    <source>
        <strain evidence="2 3">SM6</strain>
    </source>
</reference>
<sequence>MKTLSTLLAASLLSFNALAGIVVLGHPSGVDALSQNEVQNLFMGKSTKLSNGANAQIVELNDGAAGRIAFHQVATGRSEAQIQSGWARLVFTGKAQAPIQVANDAAVVTTIAGNPNAIGYVDESAVTADVKVLLRY</sequence>
<evidence type="ECO:0000313" key="2">
    <source>
        <dbReference type="EMBL" id="NLS12357.1"/>
    </source>
</evidence>
<evidence type="ECO:0000256" key="1">
    <source>
        <dbReference type="SAM" id="SignalP"/>
    </source>
</evidence>
<dbReference type="Proteomes" id="UP000535589">
    <property type="component" value="Unassembled WGS sequence"/>
</dbReference>
<name>A0A7X8TP50_9VIBR</name>
<evidence type="ECO:0000313" key="3">
    <source>
        <dbReference type="Proteomes" id="UP000535589"/>
    </source>
</evidence>
<dbReference type="AlphaFoldDB" id="A0A7X8TP50"/>
<feature type="chain" id="PRO_5030764923" evidence="1">
    <location>
        <begin position="20"/>
        <end position="136"/>
    </location>
</feature>
<feature type="signal peptide" evidence="1">
    <location>
        <begin position="1"/>
        <end position="19"/>
    </location>
</feature>
<protein>
    <submittedName>
        <fullName evidence="2">Phosphate ABC transporter substrate-binding protein</fullName>
    </submittedName>
</protein>
<proteinExistence type="predicted"/>
<keyword evidence="3" id="KW-1185">Reference proteome</keyword>
<dbReference type="EMBL" id="JABAIK010000004">
    <property type="protein sequence ID" value="NLS12357.1"/>
    <property type="molecule type" value="Genomic_DNA"/>
</dbReference>
<dbReference type="RefSeq" id="WP_168835462.1">
    <property type="nucleotide sequence ID" value="NZ_JABAIK010000004.1"/>
</dbReference>
<organism evidence="2 3">
    <name type="scientific">Vibrio agarilyticus</name>
    <dbReference type="NCBI Taxonomy" id="2726741"/>
    <lineage>
        <taxon>Bacteria</taxon>
        <taxon>Pseudomonadati</taxon>
        <taxon>Pseudomonadota</taxon>
        <taxon>Gammaproteobacteria</taxon>
        <taxon>Vibrionales</taxon>
        <taxon>Vibrionaceae</taxon>
        <taxon>Vibrio</taxon>
    </lineage>
</organism>
<keyword evidence="1" id="KW-0732">Signal</keyword>
<dbReference type="SUPFAM" id="SSF53850">
    <property type="entry name" value="Periplasmic binding protein-like II"/>
    <property type="match status" value="1"/>
</dbReference>
<accession>A0A7X8TP50</accession>
<dbReference type="Gene3D" id="3.40.190.10">
    <property type="entry name" value="Periplasmic binding protein-like II"/>
    <property type="match status" value="1"/>
</dbReference>
<gene>
    <name evidence="2" type="ORF">HGP28_05530</name>
</gene>
<comment type="caution">
    <text evidence="2">The sequence shown here is derived from an EMBL/GenBank/DDBJ whole genome shotgun (WGS) entry which is preliminary data.</text>
</comment>